<dbReference type="GeneID" id="23863025"/>
<dbReference type="Proteomes" id="UP000002316">
    <property type="component" value="Chromosome 7"/>
</dbReference>
<name>C9ZRW0_TRYB9</name>
<dbReference type="VEuPathDB" id="TriTrypDB:Tbg972.7.730"/>
<evidence type="ECO:0000313" key="2">
    <source>
        <dbReference type="EMBL" id="CBH12096.1"/>
    </source>
</evidence>
<reference evidence="3" key="1">
    <citation type="journal article" date="2010" name="PLoS Negl. Trop. Dis.">
        <title>The genome sequence of Trypanosoma brucei gambiense, causative agent of chronic human african trypanosomiasis.</title>
        <authorList>
            <person name="Jackson A.P."/>
            <person name="Sanders M."/>
            <person name="Berry A."/>
            <person name="McQuillan J."/>
            <person name="Aslett M.A."/>
            <person name="Quail M.A."/>
            <person name="Chukualim B."/>
            <person name="Capewell P."/>
            <person name="MacLeod A."/>
            <person name="Melville S.E."/>
            <person name="Gibson W."/>
            <person name="Barry J.D."/>
            <person name="Berriman M."/>
            <person name="Hertz-Fowler C."/>
        </authorList>
    </citation>
    <scope>NUCLEOTIDE SEQUENCE [LARGE SCALE GENOMIC DNA]</scope>
    <source>
        <strain evidence="3">MHOM/CI/86/DAL972</strain>
    </source>
</reference>
<dbReference type="KEGG" id="tbg:TbgDal_VII730"/>
<dbReference type="AlphaFoldDB" id="C9ZRW0"/>
<dbReference type="RefSeq" id="XP_011774379.1">
    <property type="nucleotide sequence ID" value="XM_011776077.1"/>
</dbReference>
<evidence type="ECO:0000256" key="1">
    <source>
        <dbReference type="SAM" id="MobiDB-lite"/>
    </source>
</evidence>
<dbReference type="OrthoDB" id="252566at2759"/>
<evidence type="ECO:0000313" key="3">
    <source>
        <dbReference type="Proteomes" id="UP000002316"/>
    </source>
</evidence>
<sequence>MHPMNVQEMDLCVDNIIICPFCSLLGTTFHTRMLVSLAPVVGACARHGMMKCQWYIRPIFRRVGRLQPPSLRVVSFSRRCSSIPRSGGVLPLGLEESSDSAPVWERIVLSIQDMLQNVDDTEALRRFCLLWRSHFPRTETTSLLSTLEKELLANHSDPQGTGERVPRDLYCLPVFVQALCSALRLCTLRAGPRSLQMAENVVSVNAAAHGLDEGLLSTVVDEIRVVIFYLARERLTHVWHAIHDHLPDEKLATECENGVNTTNDVVPTQAPSPIPSRDGERLSHMGVKLSAELLQHAIMLADTGGALLSVDPPVVLLPVVYQLLLPALGACEQLDSKRLGRLATAFAQCTDFDDPHVGQASISSADISVNDSDDRDENKSATTSAPATSEALKPVMTSYTVLSQMNALARATEVRMREVTTRLRPTPSQTNIEVVKLRLLSLKERKVAERKAAKHEGSVVNAEELLEDVAVLCCALASRRYMDDAFWSRVTEFTCLTIEITSTAEVPRDVRHILFSLYYVKQLTMYDRLMSVLVRRGMLREPVPPPSEVHEVMKKVRGKTAADFQQE</sequence>
<accession>C9ZRW0</accession>
<gene>
    <name evidence="2" type="ORF">TbgDal_VII730</name>
</gene>
<feature type="region of interest" description="Disordered" evidence="1">
    <location>
        <begin position="363"/>
        <end position="389"/>
    </location>
</feature>
<dbReference type="EMBL" id="FN554970">
    <property type="protein sequence ID" value="CBH12096.1"/>
    <property type="molecule type" value="Genomic_DNA"/>
</dbReference>
<proteinExistence type="predicted"/>
<protein>
    <submittedName>
        <fullName evidence="2">Uncharacterized protein</fullName>
    </submittedName>
</protein>
<organism evidence="2 3">
    <name type="scientific">Trypanosoma brucei gambiense (strain MHOM/CI/86/DAL972)</name>
    <dbReference type="NCBI Taxonomy" id="679716"/>
    <lineage>
        <taxon>Eukaryota</taxon>
        <taxon>Discoba</taxon>
        <taxon>Euglenozoa</taxon>
        <taxon>Kinetoplastea</taxon>
        <taxon>Metakinetoplastina</taxon>
        <taxon>Trypanosomatida</taxon>
        <taxon>Trypanosomatidae</taxon>
        <taxon>Trypanosoma</taxon>
    </lineage>
</organism>
<feature type="compositionally biased region" description="Low complexity" evidence="1">
    <location>
        <begin position="380"/>
        <end position="389"/>
    </location>
</feature>